<dbReference type="CDD" id="cd02429">
    <property type="entry name" value="PTH2_like"/>
    <property type="match status" value="1"/>
</dbReference>
<dbReference type="AlphaFoldDB" id="A0A2G8KPU6"/>
<evidence type="ECO:0000256" key="3">
    <source>
        <dbReference type="ARBA" id="ARBA00048707"/>
    </source>
</evidence>
<dbReference type="EC" id="3.1.1.29" evidence="1"/>
<evidence type="ECO:0000313" key="4">
    <source>
        <dbReference type="EMBL" id="PIK50033.1"/>
    </source>
</evidence>
<evidence type="ECO:0000256" key="2">
    <source>
        <dbReference type="ARBA" id="ARBA00022801"/>
    </source>
</evidence>
<proteinExistence type="predicted"/>
<dbReference type="InterPro" id="IPR023476">
    <property type="entry name" value="Pep_tRNA_hydro_II_dom_sf"/>
</dbReference>
<gene>
    <name evidence="4" type="ORF">BSL78_13099</name>
</gene>
<keyword evidence="5" id="KW-1185">Reference proteome</keyword>
<dbReference type="Pfam" id="PF01981">
    <property type="entry name" value="PTH2"/>
    <property type="match status" value="1"/>
</dbReference>
<name>A0A2G8KPU6_STIJA</name>
<accession>A0A2G8KPU6</accession>
<dbReference type="InterPro" id="IPR042237">
    <property type="entry name" value="PTRHD1"/>
</dbReference>
<dbReference type="GO" id="GO:0004045">
    <property type="term" value="F:peptidyl-tRNA hydrolase activity"/>
    <property type="evidence" value="ECO:0007669"/>
    <property type="project" value="UniProtKB-EC"/>
</dbReference>
<keyword evidence="2 4" id="KW-0378">Hydrolase</keyword>
<evidence type="ECO:0000256" key="1">
    <source>
        <dbReference type="ARBA" id="ARBA00013260"/>
    </source>
</evidence>
<dbReference type="InterPro" id="IPR002833">
    <property type="entry name" value="PTH2"/>
</dbReference>
<reference evidence="4 5" key="1">
    <citation type="journal article" date="2017" name="PLoS Biol.">
        <title>The sea cucumber genome provides insights into morphological evolution and visceral regeneration.</title>
        <authorList>
            <person name="Zhang X."/>
            <person name="Sun L."/>
            <person name="Yuan J."/>
            <person name="Sun Y."/>
            <person name="Gao Y."/>
            <person name="Zhang L."/>
            <person name="Li S."/>
            <person name="Dai H."/>
            <person name="Hamel J.F."/>
            <person name="Liu C."/>
            <person name="Yu Y."/>
            <person name="Liu S."/>
            <person name="Lin W."/>
            <person name="Guo K."/>
            <person name="Jin S."/>
            <person name="Xu P."/>
            <person name="Storey K.B."/>
            <person name="Huan P."/>
            <person name="Zhang T."/>
            <person name="Zhou Y."/>
            <person name="Zhang J."/>
            <person name="Lin C."/>
            <person name="Li X."/>
            <person name="Xing L."/>
            <person name="Huo D."/>
            <person name="Sun M."/>
            <person name="Wang L."/>
            <person name="Mercier A."/>
            <person name="Li F."/>
            <person name="Yang H."/>
            <person name="Xiang J."/>
        </authorList>
    </citation>
    <scope>NUCLEOTIDE SEQUENCE [LARGE SCALE GENOMIC DNA]</scope>
    <source>
        <strain evidence="4">Shaxun</strain>
        <tissue evidence="4">Muscle</tissue>
    </source>
</reference>
<dbReference type="SUPFAM" id="SSF102462">
    <property type="entry name" value="Peptidyl-tRNA hydrolase II"/>
    <property type="match status" value="1"/>
</dbReference>
<dbReference type="PANTHER" id="PTHR46194">
    <property type="entry name" value="PEPTIDYL-TRNA HYDROLASE PTRHD1-RELATED"/>
    <property type="match status" value="1"/>
</dbReference>
<sequence>MAASMVQYVVVRGDLLHSLKWPTGAVIAQACHACTAVLHLYKEDENVVTYTADLDNMHKVVLEAKNEESLRGLAEKLHEGNVDHKLWIEQPENYATCLAVKPYPKEDTKIF</sequence>
<evidence type="ECO:0000313" key="5">
    <source>
        <dbReference type="Proteomes" id="UP000230750"/>
    </source>
</evidence>
<protein>
    <recommendedName>
        <fullName evidence="1">peptidyl-tRNA hydrolase</fullName>
        <ecNumber evidence="1">3.1.1.29</ecNumber>
    </recommendedName>
</protein>
<organism evidence="4 5">
    <name type="scientific">Stichopus japonicus</name>
    <name type="common">Sea cucumber</name>
    <dbReference type="NCBI Taxonomy" id="307972"/>
    <lineage>
        <taxon>Eukaryota</taxon>
        <taxon>Metazoa</taxon>
        <taxon>Echinodermata</taxon>
        <taxon>Eleutherozoa</taxon>
        <taxon>Echinozoa</taxon>
        <taxon>Holothuroidea</taxon>
        <taxon>Aspidochirotacea</taxon>
        <taxon>Aspidochirotida</taxon>
        <taxon>Stichopodidae</taxon>
        <taxon>Apostichopus</taxon>
    </lineage>
</organism>
<dbReference type="PANTHER" id="PTHR46194:SF1">
    <property type="entry name" value="PEPTIDYL-TRNA HYDROLASE PTRHD1-RELATED"/>
    <property type="match status" value="1"/>
</dbReference>
<comment type="caution">
    <text evidence="4">The sequence shown here is derived from an EMBL/GenBank/DDBJ whole genome shotgun (WGS) entry which is preliminary data.</text>
</comment>
<comment type="catalytic activity">
    <reaction evidence="3">
        <text>an N-acyl-L-alpha-aminoacyl-tRNA + H2O = an N-acyl-L-amino acid + a tRNA + H(+)</text>
        <dbReference type="Rhea" id="RHEA:54448"/>
        <dbReference type="Rhea" id="RHEA-COMP:10123"/>
        <dbReference type="Rhea" id="RHEA-COMP:13883"/>
        <dbReference type="ChEBI" id="CHEBI:15377"/>
        <dbReference type="ChEBI" id="CHEBI:15378"/>
        <dbReference type="ChEBI" id="CHEBI:59874"/>
        <dbReference type="ChEBI" id="CHEBI:78442"/>
        <dbReference type="ChEBI" id="CHEBI:138191"/>
        <dbReference type="EC" id="3.1.1.29"/>
    </reaction>
</comment>
<dbReference type="Proteomes" id="UP000230750">
    <property type="component" value="Unassembled WGS sequence"/>
</dbReference>
<dbReference type="Gene3D" id="3.40.1490.10">
    <property type="entry name" value="Bit1"/>
    <property type="match status" value="1"/>
</dbReference>
<dbReference type="EMBL" id="MRZV01000436">
    <property type="protein sequence ID" value="PIK50033.1"/>
    <property type="molecule type" value="Genomic_DNA"/>
</dbReference>
<dbReference type="OrthoDB" id="201213at2759"/>